<keyword evidence="2" id="KW-0238">DNA-binding</keyword>
<dbReference type="HOGENOM" id="CLU_017584_9_3_7"/>
<dbReference type="Pfam" id="PF00392">
    <property type="entry name" value="GntR"/>
    <property type="match status" value="1"/>
</dbReference>
<dbReference type="Gene3D" id="1.20.120.530">
    <property type="entry name" value="GntR ligand-binding domain-like"/>
    <property type="match status" value="1"/>
</dbReference>
<dbReference type="InterPro" id="IPR000524">
    <property type="entry name" value="Tscrpt_reg_HTH_GntR"/>
</dbReference>
<evidence type="ECO:0000313" key="7">
    <source>
        <dbReference type="Proteomes" id="UP000006034"/>
    </source>
</evidence>
<keyword evidence="1" id="KW-0805">Transcription regulation</keyword>
<dbReference type="AlphaFoldDB" id="E5YAZ8"/>
<name>E5YAZ8_BILW3</name>
<evidence type="ECO:0000256" key="2">
    <source>
        <dbReference type="ARBA" id="ARBA00023125"/>
    </source>
</evidence>
<sequence>MTHSQETPDQSQKAEPLPETREPLKAYQRLSEKIQDAIEKSGLKVGDKLPPERALAETFGVSRNSVREAIRTLSEQGILKSRHGDGTYICGSDLAPLTAALLNAVDTEGKSFDHIMEFRLVIEPSIARIATARHSAEQLHQLKIIVCDQQLKLLHGENDGELDAQFHTLLAAATGNPVFVDIVSHLNELFSHNRADDVRLKRRMEEAINEHLMIIDALERKDADACSDAMARHLHAVAEKHFLAQSRERGSAC</sequence>
<dbReference type="InterPro" id="IPR036388">
    <property type="entry name" value="WH-like_DNA-bd_sf"/>
</dbReference>
<proteinExistence type="predicted"/>
<comment type="caution">
    <text evidence="6">The sequence shown here is derived from an EMBL/GenBank/DDBJ whole genome shotgun (WGS) entry which is preliminary data.</text>
</comment>
<feature type="domain" description="HTH gntR-type" evidence="5">
    <location>
        <begin position="24"/>
        <end position="92"/>
    </location>
</feature>
<dbReference type="GeneID" id="78087559"/>
<dbReference type="EMBL" id="ADCP02000005">
    <property type="protein sequence ID" value="EFV42833.1"/>
    <property type="molecule type" value="Genomic_DNA"/>
</dbReference>
<dbReference type="PRINTS" id="PR00035">
    <property type="entry name" value="HTHGNTR"/>
</dbReference>
<reference evidence="6 7" key="2">
    <citation type="submission" date="2013-04" db="EMBL/GenBank/DDBJ databases">
        <title>The Genome Sequence of Bilophila wadsworthia 3_1_6.</title>
        <authorList>
            <consortium name="The Broad Institute Genomics Platform"/>
            <person name="Earl A."/>
            <person name="Ward D."/>
            <person name="Feldgarden M."/>
            <person name="Gevers D."/>
            <person name="Sibley C."/>
            <person name="Strauss J."/>
            <person name="Allen-Vercoe E."/>
            <person name="Walker B."/>
            <person name="Young S."/>
            <person name="Zeng Q."/>
            <person name="Gargeya S."/>
            <person name="Fitzgerald M."/>
            <person name="Haas B."/>
            <person name="Abouelleil A."/>
            <person name="Allen A.W."/>
            <person name="Alvarado L."/>
            <person name="Arachchi H.M."/>
            <person name="Berlin A.M."/>
            <person name="Chapman S.B."/>
            <person name="Gainer-Dewar J."/>
            <person name="Goldberg J."/>
            <person name="Griggs A."/>
            <person name="Gujja S."/>
            <person name="Hansen M."/>
            <person name="Howarth C."/>
            <person name="Imamovic A."/>
            <person name="Ireland A."/>
            <person name="Larimer J."/>
            <person name="McCowan C."/>
            <person name="Murphy C."/>
            <person name="Pearson M."/>
            <person name="Poon T.W."/>
            <person name="Priest M."/>
            <person name="Roberts A."/>
            <person name="Saif S."/>
            <person name="Shea T."/>
            <person name="Sisk P."/>
            <person name="Sykes S."/>
            <person name="Wortman J."/>
            <person name="Nusbaum C."/>
            <person name="Birren B."/>
        </authorList>
    </citation>
    <scope>NUCLEOTIDE SEQUENCE [LARGE SCALE GENOMIC DNA]</scope>
    <source>
        <strain evidence="6 7">3_1_6</strain>
    </source>
</reference>
<dbReference type="STRING" id="563192.HMPREF0179_03370"/>
<dbReference type="SUPFAM" id="SSF46785">
    <property type="entry name" value="Winged helix' DNA-binding domain"/>
    <property type="match status" value="1"/>
</dbReference>
<protein>
    <recommendedName>
        <fullName evidence="5">HTH gntR-type domain-containing protein</fullName>
    </recommendedName>
</protein>
<dbReference type="PANTHER" id="PTHR43537:SF5">
    <property type="entry name" value="UXU OPERON TRANSCRIPTIONAL REGULATOR"/>
    <property type="match status" value="1"/>
</dbReference>
<gene>
    <name evidence="6" type="ORF">HMPREF0179_03370</name>
</gene>
<dbReference type="Pfam" id="PF07729">
    <property type="entry name" value="FCD"/>
    <property type="match status" value="1"/>
</dbReference>
<keyword evidence="3" id="KW-0804">Transcription</keyword>
<dbReference type="SUPFAM" id="SSF48008">
    <property type="entry name" value="GntR ligand-binding domain-like"/>
    <property type="match status" value="1"/>
</dbReference>
<organism evidence="6 7">
    <name type="scientific">Bilophila wadsworthia (strain 3_1_6)</name>
    <dbReference type="NCBI Taxonomy" id="563192"/>
    <lineage>
        <taxon>Bacteria</taxon>
        <taxon>Pseudomonadati</taxon>
        <taxon>Thermodesulfobacteriota</taxon>
        <taxon>Desulfovibrionia</taxon>
        <taxon>Desulfovibrionales</taxon>
        <taxon>Desulfovibrionaceae</taxon>
        <taxon>Bilophila</taxon>
    </lineage>
</organism>
<dbReference type="GO" id="GO:0003700">
    <property type="term" value="F:DNA-binding transcription factor activity"/>
    <property type="evidence" value="ECO:0007669"/>
    <property type="project" value="InterPro"/>
</dbReference>
<evidence type="ECO:0000259" key="5">
    <source>
        <dbReference type="PROSITE" id="PS50949"/>
    </source>
</evidence>
<dbReference type="InterPro" id="IPR008920">
    <property type="entry name" value="TF_FadR/GntR_C"/>
</dbReference>
<dbReference type="InterPro" id="IPR011711">
    <property type="entry name" value="GntR_C"/>
</dbReference>
<dbReference type="Gene3D" id="1.10.10.10">
    <property type="entry name" value="Winged helix-like DNA-binding domain superfamily/Winged helix DNA-binding domain"/>
    <property type="match status" value="1"/>
</dbReference>
<feature type="compositionally biased region" description="Polar residues" evidence="4">
    <location>
        <begin position="1"/>
        <end position="13"/>
    </location>
</feature>
<keyword evidence="7" id="KW-1185">Reference proteome</keyword>
<feature type="region of interest" description="Disordered" evidence="4">
    <location>
        <begin position="1"/>
        <end position="22"/>
    </location>
</feature>
<dbReference type="InterPro" id="IPR036390">
    <property type="entry name" value="WH_DNA-bd_sf"/>
</dbReference>
<evidence type="ECO:0000256" key="4">
    <source>
        <dbReference type="SAM" id="MobiDB-lite"/>
    </source>
</evidence>
<dbReference type="SMART" id="SM00895">
    <property type="entry name" value="FCD"/>
    <property type="match status" value="1"/>
</dbReference>
<reference evidence="6 7" key="1">
    <citation type="submission" date="2010-10" db="EMBL/GenBank/DDBJ databases">
        <authorList>
            <consortium name="The Broad Institute Genome Sequencing Platform"/>
            <person name="Ward D."/>
            <person name="Earl A."/>
            <person name="Feldgarden M."/>
            <person name="Young S.K."/>
            <person name="Gargeya S."/>
            <person name="Zeng Q."/>
            <person name="Alvarado L."/>
            <person name="Berlin A."/>
            <person name="Bochicchio J."/>
            <person name="Chapman S.B."/>
            <person name="Chen Z."/>
            <person name="Freedman E."/>
            <person name="Gellesch M."/>
            <person name="Goldberg J."/>
            <person name="Griggs A."/>
            <person name="Gujja S."/>
            <person name="Heilman E."/>
            <person name="Heiman D."/>
            <person name="Howarth C."/>
            <person name="Mehta T."/>
            <person name="Neiman D."/>
            <person name="Pearson M."/>
            <person name="Roberts A."/>
            <person name="Saif S."/>
            <person name="Shea T."/>
            <person name="Shenoy N."/>
            <person name="Sisk P."/>
            <person name="Stolte C."/>
            <person name="Sykes S."/>
            <person name="White J."/>
            <person name="Yandava C."/>
            <person name="Allen-Vercoe E."/>
            <person name="Sibley C."/>
            <person name="Ambrose C.E."/>
            <person name="Strauss J."/>
            <person name="Daigneault M."/>
            <person name="Haas B."/>
            <person name="Nusbaum C."/>
            <person name="Birren B."/>
        </authorList>
    </citation>
    <scope>NUCLEOTIDE SEQUENCE [LARGE SCALE GENOMIC DNA]</scope>
    <source>
        <strain evidence="6 7">3_1_6</strain>
    </source>
</reference>
<accession>E5YAZ8</accession>
<dbReference type="CDD" id="cd07377">
    <property type="entry name" value="WHTH_GntR"/>
    <property type="match status" value="1"/>
</dbReference>
<dbReference type="PROSITE" id="PS50949">
    <property type="entry name" value="HTH_GNTR"/>
    <property type="match status" value="1"/>
</dbReference>
<dbReference type="PANTHER" id="PTHR43537">
    <property type="entry name" value="TRANSCRIPTIONAL REGULATOR, GNTR FAMILY"/>
    <property type="match status" value="1"/>
</dbReference>
<dbReference type="eggNOG" id="COG2186">
    <property type="taxonomic scope" value="Bacteria"/>
</dbReference>
<evidence type="ECO:0000256" key="3">
    <source>
        <dbReference type="ARBA" id="ARBA00023163"/>
    </source>
</evidence>
<evidence type="ECO:0000313" key="6">
    <source>
        <dbReference type="EMBL" id="EFV42833.1"/>
    </source>
</evidence>
<dbReference type="Proteomes" id="UP000006034">
    <property type="component" value="Unassembled WGS sequence"/>
</dbReference>
<dbReference type="OrthoDB" id="5343675at2"/>
<dbReference type="SMART" id="SM00345">
    <property type="entry name" value="HTH_GNTR"/>
    <property type="match status" value="1"/>
</dbReference>
<dbReference type="GO" id="GO:0003677">
    <property type="term" value="F:DNA binding"/>
    <property type="evidence" value="ECO:0007669"/>
    <property type="project" value="UniProtKB-KW"/>
</dbReference>
<dbReference type="RefSeq" id="WP_005030118.1">
    <property type="nucleotide sequence ID" value="NZ_KE150241.1"/>
</dbReference>
<evidence type="ECO:0000256" key="1">
    <source>
        <dbReference type="ARBA" id="ARBA00023015"/>
    </source>
</evidence>